<evidence type="ECO:0000256" key="1">
    <source>
        <dbReference type="ARBA" id="ARBA00009258"/>
    </source>
</evidence>
<accession>A0A0C9VRW2</accession>
<dbReference type="OrthoDB" id="20105at2759"/>
<reference evidence="9 10" key="1">
    <citation type="submission" date="2014-06" db="EMBL/GenBank/DDBJ databases">
        <title>Evolutionary Origins and Diversification of the Mycorrhizal Mutualists.</title>
        <authorList>
            <consortium name="DOE Joint Genome Institute"/>
            <consortium name="Mycorrhizal Genomics Consortium"/>
            <person name="Kohler A."/>
            <person name="Kuo A."/>
            <person name="Nagy L.G."/>
            <person name="Floudas D."/>
            <person name="Copeland A."/>
            <person name="Barry K.W."/>
            <person name="Cichocki N."/>
            <person name="Veneault-Fourrey C."/>
            <person name="LaButti K."/>
            <person name="Lindquist E.A."/>
            <person name="Lipzen A."/>
            <person name="Lundell T."/>
            <person name="Morin E."/>
            <person name="Murat C."/>
            <person name="Riley R."/>
            <person name="Ohm R."/>
            <person name="Sun H."/>
            <person name="Tunlid A."/>
            <person name="Henrissat B."/>
            <person name="Grigoriev I.V."/>
            <person name="Hibbett D.S."/>
            <person name="Martin F."/>
        </authorList>
    </citation>
    <scope>NUCLEOTIDE SEQUENCE [LARGE SCALE GENOMIC DNA]</scope>
    <source>
        <strain evidence="9 10">SS14</strain>
    </source>
</reference>
<organism evidence="9 10">
    <name type="scientific">Sphaerobolus stellatus (strain SS14)</name>
    <dbReference type="NCBI Taxonomy" id="990650"/>
    <lineage>
        <taxon>Eukaryota</taxon>
        <taxon>Fungi</taxon>
        <taxon>Dikarya</taxon>
        <taxon>Basidiomycota</taxon>
        <taxon>Agaricomycotina</taxon>
        <taxon>Agaricomycetes</taxon>
        <taxon>Phallomycetidae</taxon>
        <taxon>Geastrales</taxon>
        <taxon>Sphaerobolaceae</taxon>
        <taxon>Sphaerobolus</taxon>
    </lineage>
</organism>
<comment type="similarity">
    <text evidence="1">Belongs to the class I-like SAM-binding methyltransferase superfamily. RNA methyltransferase RlmE family.</text>
</comment>
<feature type="active site" description="Proton acceptor" evidence="7">
    <location>
        <position position="230"/>
    </location>
</feature>
<keyword evidence="10" id="KW-1185">Reference proteome</keyword>
<dbReference type="HOGENOM" id="CLU_009422_4_0_1"/>
<evidence type="ECO:0000256" key="4">
    <source>
        <dbReference type="ARBA" id="ARBA00022679"/>
    </source>
</evidence>
<evidence type="ECO:0000313" key="10">
    <source>
        <dbReference type="Proteomes" id="UP000054279"/>
    </source>
</evidence>
<keyword evidence="3" id="KW-0489">Methyltransferase</keyword>
<evidence type="ECO:0000256" key="2">
    <source>
        <dbReference type="ARBA" id="ARBA00022552"/>
    </source>
</evidence>
<dbReference type="GO" id="GO:0005739">
    <property type="term" value="C:mitochondrion"/>
    <property type="evidence" value="ECO:0007669"/>
    <property type="project" value="TreeGrafter"/>
</dbReference>
<feature type="domain" description="Ribosomal RNA methyltransferase FtsJ" evidence="8">
    <location>
        <begin position="37"/>
        <end position="273"/>
    </location>
</feature>
<dbReference type="PANTHER" id="PTHR10920">
    <property type="entry name" value="RIBOSOMAL RNA METHYLTRANSFERASE"/>
    <property type="match status" value="1"/>
</dbReference>
<proteinExistence type="inferred from homology"/>
<evidence type="ECO:0000256" key="6">
    <source>
        <dbReference type="ARBA" id="ARBA00041184"/>
    </source>
</evidence>
<dbReference type="PIRSF" id="PIRSF005461">
    <property type="entry name" value="23S_rRNA_mtase"/>
    <property type="match status" value="1"/>
</dbReference>
<sequence length="300" mass="34358">MHPSPRLLKLSSSSKQWLTRHSRDPYVKQRVKEGFTFRSRSAIKLLEIDREFQIFGTENYHPRVVVDLGAAPGGWSQVTALRLIEESLKKKSIPEKPIERSFGLKRIVDEELWSDHLTNQEDSTSIIALDLKRIDHIEGVQTIQADFLSPLATERLGRVLPRTTLVLPRTTSVLPQTTLDSPSVDLILSDMAANATGNTTADIANSLRLSEAVFEFAQRHLRKGGNLVMKYFEHPDTREFQKTHLNTRFKHIHRFKPKSSRSESAEVYWVCTGWHEPDVNPRRRLRSLASWFAGKDDGHM</sequence>
<evidence type="ECO:0000256" key="3">
    <source>
        <dbReference type="ARBA" id="ARBA00022603"/>
    </source>
</evidence>
<dbReference type="AlphaFoldDB" id="A0A0C9VRW2"/>
<dbReference type="HAMAP" id="MF_01547">
    <property type="entry name" value="RNA_methyltr_E"/>
    <property type="match status" value="1"/>
</dbReference>
<dbReference type="InterPro" id="IPR029063">
    <property type="entry name" value="SAM-dependent_MTases_sf"/>
</dbReference>
<dbReference type="SUPFAM" id="SSF53335">
    <property type="entry name" value="S-adenosyl-L-methionine-dependent methyltransferases"/>
    <property type="match status" value="1"/>
</dbReference>
<dbReference type="Gene3D" id="3.40.50.150">
    <property type="entry name" value="Vaccinia Virus protein VP39"/>
    <property type="match status" value="1"/>
</dbReference>
<dbReference type="InterPro" id="IPR015507">
    <property type="entry name" value="rRNA-MeTfrase_E"/>
</dbReference>
<evidence type="ECO:0000256" key="7">
    <source>
        <dbReference type="PIRSR" id="PIRSR005461-1"/>
    </source>
</evidence>
<keyword evidence="5 7" id="KW-0949">S-adenosyl-L-methionine</keyword>
<dbReference type="PANTHER" id="PTHR10920:SF18">
    <property type="entry name" value="RRNA METHYLTRANSFERASE 2, MITOCHONDRIAL"/>
    <property type="match status" value="1"/>
</dbReference>
<evidence type="ECO:0000259" key="8">
    <source>
        <dbReference type="Pfam" id="PF01728"/>
    </source>
</evidence>
<dbReference type="EMBL" id="KN837113">
    <property type="protein sequence ID" value="KIJ45172.1"/>
    <property type="molecule type" value="Genomic_DNA"/>
</dbReference>
<dbReference type="InterPro" id="IPR050082">
    <property type="entry name" value="RNA_methyltr_RlmE"/>
</dbReference>
<keyword evidence="2" id="KW-0698">rRNA processing</keyword>
<gene>
    <name evidence="9" type="ORF">M422DRAFT_167356</name>
</gene>
<evidence type="ECO:0000313" key="9">
    <source>
        <dbReference type="EMBL" id="KIJ45172.1"/>
    </source>
</evidence>
<protein>
    <recommendedName>
        <fullName evidence="6">rRNA methyltransferase 2, mitochondrial</fullName>
    </recommendedName>
</protein>
<dbReference type="GO" id="GO:0008650">
    <property type="term" value="F:rRNA (uridine-2'-O-)-methyltransferase activity"/>
    <property type="evidence" value="ECO:0007669"/>
    <property type="project" value="TreeGrafter"/>
</dbReference>
<evidence type="ECO:0000256" key="5">
    <source>
        <dbReference type="ARBA" id="ARBA00022691"/>
    </source>
</evidence>
<dbReference type="Pfam" id="PF01728">
    <property type="entry name" value="FtsJ"/>
    <property type="match status" value="1"/>
</dbReference>
<name>A0A0C9VRW2_SPHS4</name>
<keyword evidence="4" id="KW-0808">Transferase</keyword>
<dbReference type="InterPro" id="IPR002877">
    <property type="entry name" value="RNA_MeTrfase_FtsJ_dom"/>
</dbReference>
<dbReference type="Proteomes" id="UP000054279">
    <property type="component" value="Unassembled WGS sequence"/>
</dbReference>